<name>A0A847SHD0_9NEIS</name>
<dbReference type="Proteomes" id="UP000587991">
    <property type="component" value="Unassembled WGS sequence"/>
</dbReference>
<dbReference type="InterPro" id="IPR002201">
    <property type="entry name" value="Glyco_trans_9"/>
</dbReference>
<keyword evidence="2 6" id="KW-0808">Transferase</keyword>
<evidence type="ECO:0000256" key="2">
    <source>
        <dbReference type="ARBA" id="ARBA00022679"/>
    </source>
</evidence>
<protein>
    <recommendedName>
        <fullName evidence="4">lipopolysaccharide heptosyltransferase II</fullName>
        <ecNumber evidence="4">2.4.99.24</ecNumber>
    </recommendedName>
</protein>
<comment type="catalytic activity">
    <reaction evidence="5">
        <text>an L-alpha-D-Hep-(1-&gt;5)-[alpha-Kdo-(2-&gt;4)]-alpha-Kdo-(2-&gt;6)-lipid A + ADP-L-glycero-beta-D-manno-heptose = an L-alpha-D-Hep-(1-&gt;3)-L-alpha-D-Hep-(1-&gt;5)-[alpha-Kdo-(2-&gt;4)]-alpha-Kdo-(2-&gt;6)-lipid A + ADP + H(+)</text>
        <dbReference type="Rhea" id="RHEA:74071"/>
        <dbReference type="ChEBI" id="CHEBI:15378"/>
        <dbReference type="ChEBI" id="CHEBI:61506"/>
        <dbReference type="ChEBI" id="CHEBI:193068"/>
        <dbReference type="ChEBI" id="CHEBI:193069"/>
        <dbReference type="ChEBI" id="CHEBI:456216"/>
        <dbReference type="EC" id="2.4.99.24"/>
    </reaction>
</comment>
<organism evidence="6 7">
    <name type="scientific">Leeia aquatica</name>
    <dbReference type="NCBI Taxonomy" id="2725557"/>
    <lineage>
        <taxon>Bacteria</taxon>
        <taxon>Pseudomonadati</taxon>
        <taxon>Pseudomonadota</taxon>
        <taxon>Betaproteobacteria</taxon>
        <taxon>Neisseriales</taxon>
        <taxon>Leeiaceae</taxon>
        <taxon>Leeia</taxon>
    </lineage>
</organism>
<dbReference type="FunFam" id="3.40.50.2000:FF:000023">
    <property type="entry name" value="ADP-heptose--LPS heptosyltransferase II"/>
    <property type="match status" value="1"/>
</dbReference>
<dbReference type="Gene3D" id="3.40.50.2000">
    <property type="entry name" value="Glycogen Phosphorylase B"/>
    <property type="match status" value="2"/>
</dbReference>
<evidence type="ECO:0000256" key="5">
    <source>
        <dbReference type="ARBA" id="ARBA00047503"/>
    </source>
</evidence>
<dbReference type="EC" id="2.4.99.24" evidence="4"/>
<keyword evidence="7" id="KW-1185">Reference proteome</keyword>
<gene>
    <name evidence="6" type="primary">waaF</name>
    <name evidence="6" type="ORF">HF682_09145</name>
</gene>
<comment type="similarity">
    <text evidence="3">Belongs to the glycosyltransferase 9 family.</text>
</comment>
<dbReference type="GO" id="GO:0005829">
    <property type="term" value="C:cytosol"/>
    <property type="evidence" value="ECO:0007669"/>
    <property type="project" value="TreeGrafter"/>
</dbReference>
<sequence length="353" mass="38638">MYRILIVAPAWVGDTVLAQPLMKRLHQRHGPELQLDVLAPAWTRPLLSRMPEVHASFENPFVHGDIKFRSRMRLGRSLAVQGYDQAIVLPNSLKSALVPFFAGIRKRTGFKGEQRYGLLNDLRKLDPVTLPTMAERFVWLAEEPGTPPLAESAMPRPQLSSSRAQQLATLSALGLQDETPALALCPGAEFGPAKRWPAAHFADLARRARQAGWQVWLLGSSKDSEDAEAIVQQAPGALNLCGKTSLTQAIDLLALSSQVVSNDSGLMHIAAALDRPLVAIYGSSSPDFTPPLSDKAKLAHLALECSPCFQRTCPLGHLQCLTELHPDRIWEKMHWHPAPVTAPSPDSLTVPHA</sequence>
<dbReference type="NCBIfam" id="TIGR02195">
    <property type="entry name" value="heptsyl_trn_II"/>
    <property type="match status" value="1"/>
</dbReference>
<evidence type="ECO:0000313" key="6">
    <source>
        <dbReference type="EMBL" id="NLR75322.1"/>
    </source>
</evidence>
<dbReference type="AlphaFoldDB" id="A0A847SHD0"/>
<dbReference type="PANTHER" id="PTHR30160">
    <property type="entry name" value="TETRAACYLDISACCHARIDE 4'-KINASE-RELATED"/>
    <property type="match status" value="1"/>
</dbReference>
<reference evidence="6 7" key="1">
    <citation type="submission" date="2020-04" db="EMBL/GenBank/DDBJ databases">
        <title>Draft genome of Leeia sp. IMCC25680.</title>
        <authorList>
            <person name="Song J."/>
            <person name="Cho J.-C."/>
        </authorList>
    </citation>
    <scope>NUCLEOTIDE SEQUENCE [LARGE SCALE GENOMIC DNA]</scope>
    <source>
        <strain evidence="6 7">IMCC25680</strain>
    </source>
</reference>
<dbReference type="Pfam" id="PF01075">
    <property type="entry name" value="Glyco_transf_9"/>
    <property type="match status" value="1"/>
</dbReference>
<dbReference type="GO" id="GO:0008713">
    <property type="term" value="F:ADP-heptose-lipopolysaccharide heptosyltransferase activity"/>
    <property type="evidence" value="ECO:0007669"/>
    <property type="project" value="UniProtKB-EC"/>
</dbReference>
<evidence type="ECO:0000256" key="1">
    <source>
        <dbReference type="ARBA" id="ARBA00022676"/>
    </source>
</evidence>
<evidence type="ECO:0000256" key="4">
    <source>
        <dbReference type="ARBA" id="ARBA00044042"/>
    </source>
</evidence>
<comment type="caution">
    <text evidence="6">The sequence shown here is derived from an EMBL/GenBank/DDBJ whole genome shotgun (WGS) entry which is preliminary data.</text>
</comment>
<dbReference type="PANTHER" id="PTHR30160:SF7">
    <property type="entry name" value="ADP-HEPTOSE--LPS HEPTOSYLTRANSFERASE 2"/>
    <property type="match status" value="1"/>
</dbReference>
<dbReference type="CDD" id="cd03789">
    <property type="entry name" value="GT9_LPS_heptosyltransferase"/>
    <property type="match status" value="1"/>
</dbReference>
<evidence type="ECO:0000313" key="7">
    <source>
        <dbReference type="Proteomes" id="UP000587991"/>
    </source>
</evidence>
<accession>A0A847SHD0</accession>
<keyword evidence="1" id="KW-0328">Glycosyltransferase</keyword>
<proteinExistence type="inferred from homology"/>
<dbReference type="SUPFAM" id="SSF53756">
    <property type="entry name" value="UDP-Glycosyltransferase/glycogen phosphorylase"/>
    <property type="match status" value="1"/>
</dbReference>
<dbReference type="InterPro" id="IPR011910">
    <property type="entry name" value="RfaF"/>
</dbReference>
<evidence type="ECO:0000256" key="3">
    <source>
        <dbReference type="ARBA" id="ARBA00043995"/>
    </source>
</evidence>
<dbReference type="RefSeq" id="WP_168876998.1">
    <property type="nucleotide sequence ID" value="NZ_JABAIM010000002.1"/>
</dbReference>
<dbReference type="InterPro" id="IPR051199">
    <property type="entry name" value="LPS_LOS_Heptosyltrfase"/>
</dbReference>
<dbReference type="EMBL" id="JABAIM010000002">
    <property type="protein sequence ID" value="NLR75322.1"/>
    <property type="molecule type" value="Genomic_DNA"/>
</dbReference>
<dbReference type="GO" id="GO:0009244">
    <property type="term" value="P:lipopolysaccharide core region biosynthetic process"/>
    <property type="evidence" value="ECO:0007669"/>
    <property type="project" value="TreeGrafter"/>
</dbReference>